<feature type="transmembrane region" description="Helical" evidence="1">
    <location>
        <begin position="328"/>
        <end position="351"/>
    </location>
</feature>
<reference evidence="2 3" key="2">
    <citation type="submission" date="2013-02" db="EMBL/GenBank/DDBJ databases">
        <title>The Genome Sequence of Plasmodium falciparum Vietnam Oak-Knoll (FVO).</title>
        <authorList>
            <consortium name="The Broad Institute Genome Sequencing Platform"/>
            <consortium name="The Broad Institute Genome Sequencing Center for Infectious Disease"/>
            <person name="Neafsey D."/>
            <person name="Cheeseman I."/>
            <person name="Volkman S."/>
            <person name="Adams J."/>
            <person name="Walker B."/>
            <person name="Young S.K."/>
            <person name="Zeng Q."/>
            <person name="Gargeya S."/>
            <person name="Fitzgerald M."/>
            <person name="Haas B."/>
            <person name="Abouelleil A."/>
            <person name="Alvarado L."/>
            <person name="Arachchi H.M."/>
            <person name="Berlin A.M."/>
            <person name="Chapman S.B."/>
            <person name="Dewar J."/>
            <person name="Goldberg J."/>
            <person name="Griggs A."/>
            <person name="Gujja S."/>
            <person name="Hansen M."/>
            <person name="Howarth C."/>
            <person name="Imamovic A."/>
            <person name="Larimer J."/>
            <person name="McCowan C."/>
            <person name="Murphy C."/>
            <person name="Neiman D."/>
            <person name="Pearson M."/>
            <person name="Priest M."/>
            <person name="Roberts A."/>
            <person name="Saif S."/>
            <person name="Shea T."/>
            <person name="Sisk P."/>
            <person name="Sykes S."/>
            <person name="Wortman J."/>
            <person name="Nusbaum C."/>
            <person name="Birren B."/>
        </authorList>
    </citation>
    <scope>NUCLEOTIDE SEQUENCE [LARGE SCALE GENOMIC DNA]</scope>
    <source>
        <strain evidence="3">Vietnam Oak-Knoll (FVO)</strain>
    </source>
</reference>
<feature type="transmembrane region" description="Helical" evidence="1">
    <location>
        <begin position="237"/>
        <end position="259"/>
    </location>
</feature>
<feature type="transmembrane region" description="Helical" evidence="1">
    <location>
        <begin position="130"/>
        <end position="146"/>
    </location>
</feature>
<keyword evidence="1" id="KW-0472">Membrane</keyword>
<gene>
    <name evidence="2" type="ORF">PFFVO_04961</name>
</gene>
<evidence type="ECO:0000313" key="2">
    <source>
        <dbReference type="EMBL" id="ETW16130.1"/>
    </source>
</evidence>
<evidence type="ECO:0000256" key="1">
    <source>
        <dbReference type="SAM" id="Phobius"/>
    </source>
</evidence>
<feature type="transmembrane region" description="Helical" evidence="1">
    <location>
        <begin position="158"/>
        <end position="182"/>
    </location>
</feature>
<proteinExistence type="predicted"/>
<dbReference type="AlphaFoldDB" id="A0A024V1Q3"/>
<feature type="transmembrane region" description="Helical" evidence="1">
    <location>
        <begin position="593"/>
        <end position="611"/>
    </location>
</feature>
<organism evidence="2 3">
    <name type="scientific">Plasmodium falciparum Vietnam Oak-Knoll</name>
    <name type="common">FVO</name>
    <dbReference type="NCBI Taxonomy" id="1036723"/>
    <lineage>
        <taxon>Eukaryota</taxon>
        <taxon>Sar</taxon>
        <taxon>Alveolata</taxon>
        <taxon>Apicomplexa</taxon>
        <taxon>Aconoidasida</taxon>
        <taxon>Haemosporida</taxon>
        <taxon>Plasmodiidae</taxon>
        <taxon>Plasmodium</taxon>
        <taxon>Plasmodium (Laverania)</taxon>
    </lineage>
</organism>
<keyword evidence="1" id="KW-1133">Transmembrane helix</keyword>
<sequence length="799" mass="99034">MENAFFFKYKDEQLLEHILINFIYKKKDCLKNIFITNGNDKDLFFERNIFNYIYSYLFKTSKIKKTRIKKNDSYLLNNKRTKKLLYLDCSKNDYQRKRNIYIGNVKRRGIYNNIPSSFYKLFRNKKKMKYIQSLYVIIKKLFLIIMNKKGNFNPTIRYLFLLKNLMNIFYKYFSIYIIRYVYIKYNNNNDNNNNDIIIKSYNSKRKKCSIKNFLFLYFKNMKSSNKLTDEYMFMKNYLLFIFIINEIFYIYIWLLYVCLHKYTYDTKKIYLLLKIIGDDNYGSFIFSSKQICTYKRKDTRHISFFLFLSRKNYMNEREKLKYKNYKRIICFVWIYKIIKNIHFLVSLYNVICNEKEHTISLTMYRKYILLLFILKILKIIKIYSFQSAHPFFFTTVKRKDILNNNNYYYNNKSMIKRKYYLKVLHICHIIYEQFIFLLSKKKLYLYFELFFILNSKRYNKKEEFNSYRFSRTIIYNIINNNNYYNYTNVNIVDRTYYKHNLKNKQNKYTILLLYLYYKIYEHFLELYKKDNEWYPKKKKDNYYIMKCKKCVKCMKCKKCLKCMKCVKCKKCLKCTKYAKYKKNISLLSQKNSFFVHLIHKYFVLFILLYSINRKTNITLHFIKTYIQILFLISQRKNLFAQFYFYKINLLTYFLYCINQIIISKQNNYPNYCIELKKQRKQNYNIRRLYEKEKNNSHITYNKKSTTLGIPSLKLKKIEDMLQKKSNVKENNDKEYYYKNKTKKDFFFKTIFKCTHCIFSFKRNIIYPTLFSTKMVVDYLNKNVKEKTKKKKKKITLIIF</sequence>
<keyword evidence="1" id="KW-0812">Transmembrane</keyword>
<evidence type="ECO:0000313" key="3">
    <source>
        <dbReference type="Proteomes" id="UP000030690"/>
    </source>
</evidence>
<dbReference type="EMBL" id="KI925148">
    <property type="protein sequence ID" value="ETW16130.1"/>
    <property type="molecule type" value="Genomic_DNA"/>
</dbReference>
<reference evidence="2 3" key="1">
    <citation type="submission" date="2013-02" db="EMBL/GenBank/DDBJ databases">
        <title>The Genome Annotation of Plasmodium falciparum Vietnam Oak-Knoll (FVO).</title>
        <authorList>
            <consortium name="The Broad Institute Genome Sequencing Platform"/>
            <consortium name="The Broad Institute Genome Sequencing Center for Infectious Disease"/>
            <person name="Neafsey D."/>
            <person name="Hoffman S."/>
            <person name="Volkman S."/>
            <person name="Rosenthal P."/>
            <person name="Walker B."/>
            <person name="Young S.K."/>
            <person name="Zeng Q."/>
            <person name="Gargeya S."/>
            <person name="Fitzgerald M."/>
            <person name="Haas B."/>
            <person name="Abouelleil A."/>
            <person name="Allen A.W."/>
            <person name="Alvarado L."/>
            <person name="Arachchi H.M."/>
            <person name="Berlin A.M."/>
            <person name="Chapman S.B."/>
            <person name="Gainer-Dewar J."/>
            <person name="Goldberg J."/>
            <person name="Griggs A."/>
            <person name="Gujja S."/>
            <person name="Hansen M."/>
            <person name="Howarth C."/>
            <person name="Imamovic A."/>
            <person name="Ireland A."/>
            <person name="Larimer J."/>
            <person name="McCowan C."/>
            <person name="Murphy C."/>
            <person name="Pearson M."/>
            <person name="Poon T.W."/>
            <person name="Priest M."/>
            <person name="Roberts A."/>
            <person name="Saif S."/>
            <person name="Shea T."/>
            <person name="Sisk P."/>
            <person name="Sykes S."/>
            <person name="Wortman J."/>
            <person name="Nusbaum C."/>
            <person name="Birren B."/>
        </authorList>
    </citation>
    <scope>NUCLEOTIDE SEQUENCE [LARGE SCALE GENOMIC DNA]</scope>
    <source>
        <strain evidence="3">Vietnam Oak-Knoll (FVO)</strain>
    </source>
</reference>
<accession>A0A024V1Q3</accession>
<name>A0A024V1Q3_PLAFA</name>
<dbReference type="Proteomes" id="UP000030690">
    <property type="component" value="Unassembled WGS sequence"/>
</dbReference>
<feature type="transmembrane region" description="Helical" evidence="1">
    <location>
        <begin position="642"/>
        <end position="662"/>
    </location>
</feature>
<protein>
    <submittedName>
        <fullName evidence="2">Uncharacterized protein</fullName>
    </submittedName>
</protein>